<dbReference type="Proteomes" id="UP001187415">
    <property type="component" value="Unassembled WGS sequence"/>
</dbReference>
<keyword evidence="2" id="KW-1015">Disulfide bond</keyword>
<evidence type="ECO:0000313" key="7">
    <source>
        <dbReference type="Proteomes" id="UP001187415"/>
    </source>
</evidence>
<dbReference type="PANTHER" id="PTHR11036">
    <property type="entry name" value="SEMAPHORIN"/>
    <property type="match status" value="1"/>
</dbReference>
<dbReference type="FunFam" id="2.60.40.10:FF:001170">
    <property type="entry name" value="Sema domain, immunoglobulin domain (Ig), short basic domain, secreted, (Semaphorin) 3F"/>
    <property type="match status" value="1"/>
</dbReference>
<evidence type="ECO:0000256" key="4">
    <source>
        <dbReference type="PROSITE-ProRule" id="PRU00352"/>
    </source>
</evidence>
<dbReference type="GO" id="GO:0007411">
    <property type="term" value="P:axon guidance"/>
    <property type="evidence" value="ECO:0007669"/>
    <property type="project" value="TreeGrafter"/>
</dbReference>
<name>A0AA88MSH8_CHASR</name>
<protein>
    <recommendedName>
        <fullName evidence="5">Sema domain-containing protein</fullName>
    </recommendedName>
</protein>
<comment type="caution">
    <text evidence="4">Lacks conserved residue(s) required for the propagation of feature annotation.</text>
</comment>
<dbReference type="InterPro" id="IPR015943">
    <property type="entry name" value="WD40/YVTN_repeat-like_dom_sf"/>
</dbReference>
<dbReference type="Gene3D" id="2.130.10.10">
    <property type="entry name" value="YVTN repeat-like/Quinoprotein amine dehydrogenase"/>
    <property type="match status" value="1"/>
</dbReference>
<dbReference type="InterPro" id="IPR036352">
    <property type="entry name" value="Semap_dom_sf"/>
</dbReference>
<dbReference type="SMART" id="SM00630">
    <property type="entry name" value="Sema"/>
    <property type="match status" value="1"/>
</dbReference>
<evidence type="ECO:0000313" key="6">
    <source>
        <dbReference type="EMBL" id="KAK2842309.1"/>
    </source>
</evidence>
<dbReference type="InterPro" id="IPR016201">
    <property type="entry name" value="PSI"/>
</dbReference>
<dbReference type="AlphaFoldDB" id="A0AA88MSH8"/>
<dbReference type="SMART" id="SM00423">
    <property type="entry name" value="PSI"/>
    <property type="match status" value="1"/>
</dbReference>
<dbReference type="PROSITE" id="PS51004">
    <property type="entry name" value="SEMA"/>
    <property type="match status" value="1"/>
</dbReference>
<dbReference type="PANTHER" id="PTHR11036:SF80">
    <property type="entry name" value="SEMAPHORIN-7A"/>
    <property type="match status" value="1"/>
</dbReference>
<reference evidence="6" key="1">
    <citation type="submission" date="2023-07" db="EMBL/GenBank/DDBJ databases">
        <title>Chromosome-level Genome Assembly of Striped Snakehead (Channa striata).</title>
        <authorList>
            <person name="Liu H."/>
        </authorList>
    </citation>
    <scope>NUCLEOTIDE SEQUENCE</scope>
    <source>
        <strain evidence="6">Gz</strain>
        <tissue evidence="6">Muscle</tissue>
    </source>
</reference>
<evidence type="ECO:0000256" key="3">
    <source>
        <dbReference type="ARBA" id="ARBA00023180"/>
    </source>
</evidence>
<dbReference type="Pfam" id="PF01403">
    <property type="entry name" value="Sema"/>
    <property type="match status" value="1"/>
</dbReference>
<dbReference type="SUPFAM" id="SSF101912">
    <property type="entry name" value="Sema domain"/>
    <property type="match status" value="1"/>
</dbReference>
<dbReference type="InterPro" id="IPR013783">
    <property type="entry name" value="Ig-like_fold"/>
</dbReference>
<evidence type="ECO:0000256" key="2">
    <source>
        <dbReference type="ARBA" id="ARBA00023157"/>
    </source>
</evidence>
<sequence>MDRFAVFYICLAGDFHFILGFDLKDAPTLGSKNTPRLLSKGTVSDDLEHQVLQNHTVLFYHEDTDEMYVGGTDFVLKLDMGDYSVQENFSMKATHQQCRQGPCENVVTVIEKFQDSLFVCGTNGYTPQCWRLFPSWNNQSHDDIESYEGTGISPFVYTQNSLSLIVDGDLYVAAPLDIEGGSLQFRRKVGSRTNVWMYDNWVSEPTFISASWVERKQDPDNEKIYVFFREKNSDHSLEADPWISRVARVCKVDEGGSKRFFQNMWTSFVKARLVCGFPKESLYFNRLQDIHVIPADGWHDTRVYALFTSSWNSTAVCIYTIGMIEDIFENSTFKGYNQGIPNPRPGSCVKNSKSLPFATVNIVENHPEMADWVESVHRTAPFFVSNNNYTKITVDRVQAADQRMYNILLLATDTGKIHKVLEAGSEPFIISETQLSSNSSIQSMKLDSKKKKLVVGFSEKISIVNLQRCQEYNSCCADCVLARDPYCAWTQSGCTPTVPGAIQNVMDGQITLCPSSEEKSVTRTKRDTVSQSPANLTTVHIVPLNISFYLSCPINSYHAEYTWEHGGNSSPCLQMQFDCLHLIPLMTQDDYGIYECVSKEKSYINVVKRYHLKEPVTPDVKKRKNIFEGNYASAVVSQMSWITLGLTAAVLEIFR</sequence>
<gene>
    <name evidence="6" type="ORF">Q5P01_012509</name>
</gene>
<dbReference type="InterPro" id="IPR027231">
    <property type="entry name" value="Semaphorin"/>
</dbReference>
<dbReference type="Gene3D" id="2.60.40.10">
    <property type="entry name" value="Immunoglobulins"/>
    <property type="match status" value="1"/>
</dbReference>
<organism evidence="6 7">
    <name type="scientific">Channa striata</name>
    <name type="common">Snakehead murrel</name>
    <name type="synonym">Ophicephalus striatus</name>
    <dbReference type="NCBI Taxonomy" id="64152"/>
    <lineage>
        <taxon>Eukaryota</taxon>
        <taxon>Metazoa</taxon>
        <taxon>Chordata</taxon>
        <taxon>Craniata</taxon>
        <taxon>Vertebrata</taxon>
        <taxon>Euteleostomi</taxon>
        <taxon>Actinopterygii</taxon>
        <taxon>Neopterygii</taxon>
        <taxon>Teleostei</taxon>
        <taxon>Neoteleostei</taxon>
        <taxon>Acanthomorphata</taxon>
        <taxon>Anabantaria</taxon>
        <taxon>Anabantiformes</taxon>
        <taxon>Channoidei</taxon>
        <taxon>Channidae</taxon>
        <taxon>Channa</taxon>
    </lineage>
</organism>
<dbReference type="GO" id="GO:0050727">
    <property type="term" value="P:regulation of inflammatory response"/>
    <property type="evidence" value="ECO:0007669"/>
    <property type="project" value="TreeGrafter"/>
</dbReference>
<proteinExistence type="inferred from homology"/>
<dbReference type="GO" id="GO:0007229">
    <property type="term" value="P:integrin-mediated signaling pathway"/>
    <property type="evidence" value="ECO:0007669"/>
    <property type="project" value="TreeGrafter"/>
</dbReference>
<dbReference type="EMBL" id="JAUPFM010000009">
    <property type="protein sequence ID" value="KAK2842309.1"/>
    <property type="molecule type" value="Genomic_DNA"/>
</dbReference>
<dbReference type="SUPFAM" id="SSF103575">
    <property type="entry name" value="Plexin repeat"/>
    <property type="match status" value="1"/>
</dbReference>
<evidence type="ECO:0000259" key="5">
    <source>
        <dbReference type="PROSITE" id="PS51004"/>
    </source>
</evidence>
<feature type="domain" description="Sema" evidence="5">
    <location>
        <begin position="26"/>
        <end position="466"/>
    </location>
</feature>
<dbReference type="GO" id="GO:0071526">
    <property type="term" value="P:semaphorin-plexin signaling pathway"/>
    <property type="evidence" value="ECO:0007669"/>
    <property type="project" value="TreeGrafter"/>
</dbReference>
<dbReference type="GO" id="GO:0045499">
    <property type="term" value="F:chemorepellent activity"/>
    <property type="evidence" value="ECO:0007669"/>
    <property type="project" value="TreeGrafter"/>
</dbReference>
<comment type="caution">
    <text evidence="6">The sequence shown here is derived from an EMBL/GenBank/DDBJ whole genome shotgun (WGS) entry which is preliminary data.</text>
</comment>
<dbReference type="GO" id="GO:0030215">
    <property type="term" value="F:semaphorin receptor binding"/>
    <property type="evidence" value="ECO:0007669"/>
    <property type="project" value="InterPro"/>
</dbReference>
<keyword evidence="3" id="KW-0325">Glycoprotein</keyword>
<dbReference type="InterPro" id="IPR001627">
    <property type="entry name" value="Semap_dom"/>
</dbReference>
<comment type="similarity">
    <text evidence="1">Belongs to the semaphorin family.</text>
</comment>
<dbReference type="GO" id="GO:0009897">
    <property type="term" value="C:external side of plasma membrane"/>
    <property type="evidence" value="ECO:0007669"/>
    <property type="project" value="TreeGrafter"/>
</dbReference>
<keyword evidence="7" id="KW-1185">Reference proteome</keyword>
<dbReference type="FunFam" id="2.130.10.10:FF:001316">
    <property type="entry name" value="Semaphorin 7A"/>
    <property type="match status" value="1"/>
</dbReference>
<dbReference type="GO" id="GO:0001755">
    <property type="term" value="P:neural crest cell migration"/>
    <property type="evidence" value="ECO:0007669"/>
    <property type="project" value="TreeGrafter"/>
</dbReference>
<dbReference type="GO" id="GO:0005178">
    <property type="term" value="F:integrin binding"/>
    <property type="evidence" value="ECO:0007669"/>
    <property type="project" value="TreeGrafter"/>
</dbReference>
<evidence type="ECO:0000256" key="1">
    <source>
        <dbReference type="ARBA" id="ARBA00009492"/>
    </source>
</evidence>
<dbReference type="GO" id="GO:0030335">
    <property type="term" value="P:positive regulation of cell migration"/>
    <property type="evidence" value="ECO:0007669"/>
    <property type="project" value="TreeGrafter"/>
</dbReference>
<dbReference type="Gene3D" id="3.30.1680.10">
    <property type="entry name" value="ligand-binding face of the semaphorins, domain 2"/>
    <property type="match status" value="1"/>
</dbReference>
<accession>A0AA88MSH8</accession>